<dbReference type="Pfam" id="PF00892">
    <property type="entry name" value="EamA"/>
    <property type="match status" value="2"/>
</dbReference>
<dbReference type="Gene3D" id="1.10.3730.20">
    <property type="match status" value="1"/>
</dbReference>
<feature type="transmembrane region" description="Helical" evidence="6">
    <location>
        <begin position="93"/>
        <end position="115"/>
    </location>
</feature>
<dbReference type="RefSeq" id="WP_068215596.1">
    <property type="nucleotide sequence ID" value="NZ_CP139724.1"/>
</dbReference>
<evidence type="ECO:0000256" key="5">
    <source>
        <dbReference type="ARBA" id="ARBA00023136"/>
    </source>
</evidence>
<dbReference type="EMBL" id="LRPC01000001">
    <property type="protein sequence ID" value="KYG77350.1"/>
    <property type="molecule type" value="Genomic_DNA"/>
</dbReference>
<evidence type="ECO:0000256" key="6">
    <source>
        <dbReference type="SAM" id="Phobius"/>
    </source>
</evidence>
<dbReference type="STRING" id="333140.AWW68_00865"/>
<dbReference type="OrthoDB" id="1117213at2"/>
<dbReference type="InterPro" id="IPR050638">
    <property type="entry name" value="AA-Vitamin_Transporters"/>
</dbReference>
<dbReference type="PANTHER" id="PTHR32322">
    <property type="entry name" value="INNER MEMBRANE TRANSPORTER"/>
    <property type="match status" value="1"/>
</dbReference>
<organism evidence="8 9">
    <name type="scientific">Roseivirga spongicola</name>
    <dbReference type="NCBI Taxonomy" id="333140"/>
    <lineage>
        <taxon>Bacteria</taxon>
        <taxon>Pseudomonadati</taxon>
        <taxon>Bacteroidota</taxon>
        <taxon>Cytophagia</taxon>
        <taxon>Cytophagales</taxon>
        <taxon>Roseivirgaceae</taxon>
        <taxon>Roseivirga</taxon>
    </lineage>
</organism>
<evidence type="ECO:0000256" key="4">
    <source>
        <dbReference type="ARBA" id="ARBA00022989"/>
    </source>
</evidence>
<gene>
    <name evidence="8" type="ORF">AWW68_00865</name>
</gene>
<dbReference type="GO" id="GO:0016020">
    <property type="term" value="C:membrane"/>
    <property type="evidence" value="ECO:0007669"/>
    <property type="project" value="UniProtKB-SubCell"/>
</dbReference>
<comment type="caution">
    <text evidence="8">The sequence shown here is derived from an EMBL/GenBank/DDBJ whole genome shotgun (WGS) entry which is preliminary data.</text>
</comment>
<reference evidence="8 9" key="1">
    <citation type="submission" date="2016-01" db="EMBL/GenBank/DDBJ databases">
        <title>Genome sequencing of Roseivirga spongicola UST030701-084.</title>
        <authorList>
            <person name="Selvaratnam C."/>
            <person name="Thevarajoo S."/>
            <person name="Goh K.M."/>
            <person name="Ee R."/>
            <person name="Chan K.-G."/>
            <person name="Chong C.S."/>
        </authorList>
    </citation>
    <scope>NUCLEOTIDE SEQUENCE [LARGE SCALE GENOMIC DNA]</scope>
    <source>
        <strain evidence="8 9">UST030701-084</strain>
    </source>
</reference>
<evidence type="ECO:0000256" key="2">
    <source>
        <dbReference type="ARBA" id="ARBA00007362"/>
    </source>
</evidence>
<protein>
    <submittedName>
        <fullName evidence="8">Permease</fullName>
    </submittedName>
</protein>
<feature type="transmembrane region" description="Helical" evidence="6">
    <location>
        <begin position="7"/>
        <end position="26"/>
    </location>
</feature>
<dbReference type="InterPro" id="IPR037185">
    <property type="entry name" value="EmrE-like"/>
</dbReference>
<comment type="subcellular location">
    <subcellularLocation>
        <location evidence="1">Membrane</location>
        <topology evidence="1">Multi-pass membrane protein</topology>
    </subcellularLocation>
</comment>
<feature type="transmembrane region" description="Helical" evidence="6">
    <location>
        <begin position="271"/>
        <end position="289"/>
    </location>
</feature>
<dbReference type="InterPro" id="IPR000620">
    <property type="entry name" value="EamA_dom"/>
</dbReference>
<keyword evidence="5 6" id="KW-0472">Membrane</keyword>
<feature type="domain" description="EamA" evidence="7">
    <location>
        <begin position="12"/>
        <end position="138"/>
    </location>
</feature>
<feature type="transmembrane region" description="Helical" evidence="6">
    <location>
        <begin position="38"/>
        <end position="56"/>
    </location>
</feature>
<evidence type="ECO:0000313" key="8">
    <source>
        <dbReference type="EMBL" id="KYG77350.1"/>
    </source>
</evidence>
<proteinExistence type="inferred from homology"/>
<name>A0A150XF68_9BACT</name>
<feature type="transmembrane region" description="Helical" evidence="6">
    <location>
        <begin position="68"/>
        <end position="87"/>
    </location>
</feature>
<feature type="transmembrane region" description="Helical" evidence="6">
    <location>
        <begin position="246"/>
        <end position="265"/>
    </location>
</feature>
<feature type="transmembrane region" description="Helical" evidence="6">
    <location>
        <begin position="177"/>
        <end position="200"/>
    </location>
</feature>
<feature type="domain" description="EamA" evidence="7">
    <location>
        <begin position="152"/>
        <end position="289"/>
    </location>
</feature>
<dbReference type="PANTHER" id="PTHR32322:SF2">
    <property type="entry name" value="EAMA DOMAIN-CONTAINING PROTEIN"/>
    <property type="match status" value="1"/>
</dbReference>
<keyword evidence="3 6" id="KW-0812">Transmembrane</keyword>
<evidence type="ECO:0000313" key="9">
    <source>
        <dbReference type="Proteomes" id="UP000075606"/>
    </source>
</evidence>
<evidence type="ECO:0000259" key="7">
    <source>
        <dbReference type="Pfam" id="PF00892"/>
    </source>
</evidence>
<feature type="transmembrane region" description="Helical" evidence="6">
    <location>
        <begin position="149"/>
        <end position="170"/>
    </location>
</feature>
<comment type="similarity">
    <text evidence="2">Belongs to the EamA transporter family.</text>
</comment>
<feature type="transmembrane region" description="Helical" evidence="6">
    <location>
        <begin position="122"/>
        <end position="143"/>
    </location>
</feature>
<dbReference type="SUPFAM" id="SSF103481">
    <property type="entry name" value="Multidrug resistance efflux transporter EmrE"/>
    <property type="match status" value="2"/>
</dbReference>
<evidence type="ECO:0000256" key="1">
    <source>
        <dbReference type="ARBA" id="ARBA00004141"/>
    </source>
</evidence>
<evidence type="ECO:0000256" key="3">
    <source>
        <dbReference type="ARBA" id="ARBA00022692"/>
    </source>
</evidence>
<keyword evidence="4 6" id="KW-1133">Transmembrane helix</keyword>
<dbReference type="Proteomes" id="UP000075606">
    <property type="component" value="Unassembled WGS sequence"/>
</dbReference>
<accession>A0A150XF68</accession>
<dbReference type="AlphaFoldDB" id="A0A150XF68"/>
<sequence>MKNTNVLAWGILVILSLVWGTSFILIKRGLEVYDAGEVGAIRILAACLFLVPVSIPRVRKLTSKQVKLLFLIGMVGTFGPAFFFAIGQTRLDSGITGVLNGLTPIFTLVIGALFFKQKFNKANYLGIVLAFIGTVVLLTAGSGGKFSEFNFYAFFVVLATACYGTNLNVIKYYLADLSPLVITSVSILLVGPLAGLYLVFGTDFSVTLATQPGAVKALGYVSLLGIMSTSLALILFNKLVQLTTPIFSSTVTYLIPIVALTWGVLDGEVVLIGHIIGVLAILLGVFINNRRKAKAANVKV</sequence>
<feature type="transmembrane region" description="Helical" evidence="6">
    <location>
        <begin position="220"/>
        <end position="239"/>
    </location>
</feature>
<keyword evidence="9" id="KW-1185">Reference proteome</keyword>